<evidence type="ECO:0000256" key="7">
    <source>
        <dbReference type="PROSITE-ProRule" id="PRU00042"/>
    </source>
</evidence>
<sequence length="341" mass="36497">MSLPVQFRVLVLNLSGAPRAAASRPPPGDHVCATCGKRFRHRTSLCKHQHVHRGTTVCALCGATLSSIDYLRRHVEAVHGERVHAEWGLVPAEAVHGDTAAASDPADAAPAAAPAAVPAASTASATASGAAPASKAAIVHRQRDFNRPRPFVCRVCGKGFSHCSSLAKHRFVHEEGTRCPLCARSYNRRMYLKEHLLGVHGLTPQQVAEYLKSDSRVPLTTYSTTTTFTTTYYHPSIPTSPRPGLTLCGVAEYFLETAPSFGSSLLGSPPPSASGSVSGSGPGSGRYECALCGKAFHARRSLRQHVSVHKGATRCPICYTVLSRRAHLFRHMSAVHNVQVQ</sequence>
<feature type="chain" id="PRO_5041924673" evidence="8">
    <location>
        <begin position="23"/>
        <end position="341"/>
    </location>
</feature>
<gene>
    <name evidence="10" type="ORF">KUF71_002202</name>
</gene>
<feature type="domain" description="C2H2-type" evidence="9">
    <location>
        <begin position="30"/>
        <end position="57"/>
    </location>
</feature>
<dbReference type="FunFam" id="3.30.160.60:FF:000446">
    <property type="entry name" value="Zinc finger protein"/>
    <property type="match status" value="1"/>
</dbReference>
<evidence type="ECO:0000256" key="8">
    <source>
        <dbReference type="SAM" id="SignalP"/>
    </source>
</evidence>
<keyword evidence="3" id="KW-0677">Repeat</keyword>
<dbReference type="GO" id="GO:0008270">
    <property type="term" value="F:zinc ion binding"/>
    <property type="evidence" value="ECO:0007669"/>
    <property type="project" value="UniProtKB-KW"/>
</dbReference>
<feature type="domain" description="C2H2-type" evidence="9">
    <location>
        <begin position="177"/>
        <end position="200"/>
    </location>
</feature>
<evidence type="ECO:0000256" key="1">
    <source>
        <dbReference type="ARBA" id="ARBA00004123"/>
    </source>
</evidence>
<dbReference type="PROSITE" id="PS50157">
    <property type="entry name" value="ZINC_FINGER_C2H2_2"/>
    <property type="match status" value="4"/>
</dbReference>
<feature type="domain" description="C2H2-type" evidence="9">
    <location>
        <begin position="151"/>
        <end position="173"/>
    </location>
</feature>
<keyword evidence="2" id="KW-0479">Metal-binding</keyword>
<dbReference type="EMBL" id="JAHWGI010001149">
    <property type="protein sequence ID" value="KAK3923793.1"/>
    <property type="molecule type" value="Genomic_DNA"/>
</dbReference>
<comment type="subcellular location">
    <subcellularLocation>
        <location evidence="1">Nucleus</location>
    </subcellularLocation>
</comment>
<feature type="non-terminal residue" evidence="10">
    <location>
        <position position="1"/>
    </location>
</feature>
<dbReference type="InterPro" id="IPR036236">
    <property type="entry name" value="Znf_C2H2_sf"/>
</dbReference>
<accession>A0AAE1LL64</accession>
<keyword evidence="8" id="KW-0732">Signal</keyword>
<evidence type="ECO:0000256" key="6">
    <source>
        <dbReference type="ARBA" id="ARBA00023242"/>
    </source>
</evidence>
<reference evidence="10" key="1">
    <citation type="submission" date="2021-07" db="EMBL/GenBank/DDBJ databases">
        <authorList>
            <person name="Catto M.A."/>
            <person name="Jacobson A."/>
            <person name="Kennedy G."/>
            <person name="Labadie P."/>
            <person name="Hunt B.G."/>
            <person name="Srinivasan R."/>
        </authorList>
    </citation>
    <scope>NUCLEOTIDE SEQUENCE</scope>
    <source>
        <strain evidence="10">PL_HMW_Pooled</strain>
        <tissue evidence="10">Head</tissue>
    </source>
</reference>
<keyword evidence="4 7" id="KW-0863">Zinc-finger</keyword>
<dbReference type="PANTHER" id="PTHR24394">
    <property type="entry name" value="ZINC FINGER PROTEIN"/>
    <property type="match status" value="1"/>
</dbReference>
<evidence type="ECO:0000256" key="3">
    <source>
        <dbReference type="ARBA" id="ARBA00022737"/>
    </source>
</evidence>
<evidence type="ECO:0000313" key="10">
    <source>
        <dbReference type="EMBL" id="KAK3923793.1"/>
    </source>
</evidence>
<dbReference type="Proteomes" id="UP001219518">
    <property type="component" value="Unassembled WGS sequence"/>
</dbReference>
<feature type="domain" description="C2H2-type" evidence="9">
    <location>
        <begin position="287"/>
        <end position="314"/>
    </location>
</feature>
<dbReference type="SMART" id="SM00355">
    <property type="entry name" value="ZnF_C2H2"/>
    <property type="match status" value="6"/>
</dbReference>
<evidence type="ECO:0000259" key="9">
    <source>
        <dbReference type="PROSITE" id="PS50157"/>
    </source>
</evidence>
<dbReference type="GO" id="GO:0000981">
    <property type="term" value="F:DNA-binding transcription factor activity, RNA polymerase II-specific"/>
    <property type="evidence" value="ECO:0007669"/>
    <property type="project" value="TreeGrafter"/>
</dbReference>
<evidence type="ECO:0000256" key="4">
    <source>
        <dbReference type="ARBA" id="ARBA00022771"/>
    </source>
</evidence>
<name>A0AAE1LL64_9NEOP</name>
<organism evidence="10 11">
    <name type="scientific">Frankliniella fusca</name>
    <dbReference type="NCBI Taxonomy" id="407009"/>
    <lineage>
        <taxon>Eukaryota</taxon>
        <taxon>Metazoa</taxon>
        <taxon>Ecdysozoa</taxon>
        <taxon>Arthropoda</taxon>
        <taxon>Hexapoda</taxon>
        <taxon>Insecta</taxon>
        <taxon>Pterygota</taxon>
        <taxon>Neoptera</taxon>
        <taxon>Paraneoptera</taxon>
        <taxon>Thysanoptera</taxon>
        <taxon>Terebrantia</taxon>
        <taxon>Thripoidea</taxon>
        <taxon>Thripidae</taxon>
        <taxon>Frankliniella</taxon>
    </lineage>
</organism>
<keyword evidence="5" id="KW-0862">Zinc</keyword>
<dbReference type="Pfam" id="PF00096">
    <property type="entry name" value="zf-C2H2"/>
    <property type="match status" value="3"/>
</dbReference>
<keyword evidence="11" id="KW-1185">Reference proteome</keyword>
<feature type="signal peptide" evidence="8">
    <location>
        <begin position="1"/>
        <end position="22"/>
    </location>
</feature>
<dbReference type="InterPro" id="IPR013087">
    <property type="entry name" value="Znf_C2H2_type"/>
</dbReference>
<dbReference type="Gene3D" id="3.30.160.60">
    <property type="entry name" value="Classic Zinc Finger"/>
    <property type="match status" value="3"/>
</dbReference>
<evidence type="ECO:0000256" key="5">
    <source>
        <dbReference type="ARBA" id="ARBA00022833"/>
    </source>
</evidence>
<dbReference type="PANTHER" id="PTHR24394:SF29">
    <property type="entry name" value="MYONEURIN"/>
    <property type="match status" value="1"/>
</dbReference>
<dbReference type="GO" id="GO:0005634">
    <property type="term" value="C:nucleus"/>
    <property type="evidence" value="ECO:0007669"/>
    <property type="project" value="UniProtKB-SubCell"/>
</dbReference>
<proteinExistence type="predicted"/>
<comment type="caution">
    <text evidence="10">The sequence shown here is derived from an EMBL/GenBank/DDBJ whole genome shotgun (WGS) entry which is preliminary data.</text>
</comment>
<evidence type="ECO:0000313" key="11">
    <source>
        <dbReference type="Proteomes" id="UP001219518"/>
    </source>
</evidence>
<keyword evidence="6" id="KW-0539">Nucleus</keyword>
<protein>
    <submittedName>
        <fullName evidence="10">Zinc finger protein OZF</fullName>
    </submittedName>
</protein>
<dbReference type="PROSITE" id="PS00028">
    <property type="entry name" value="ZINC_FINGER_C2H2_1"/>
    <property type="match status" value="6"/>
</dbReference>
<dbReference type="AlphaFoldDB" id="A0AAE1LL64"/>
<dbReference type="SUPFAM" id="SSF57667">
    <property type="entry name" value="beta-beta-alpha zinc fingers"/>
    <property type="match status" value="3"/>
</dbReference>
<evidence type="ECO:0000256" key="2">
    <source>
        <dbReference type="ARBA" id="ARBA00022723"/>
    </source>
</evidence>
<reference evidence="10" key="2">
    <citation type="journal article" date="2023" name="BMC Genomics">
        <title>Pest status, molecular evolution, and epigenetic factors derived from the genome assembly of Frankliniella fusca, a thysanopteran phytovirus vector.</title>
        <authorList>
            <person name="Catto M.A."/>
            <person name="Labadie P.E."/>
            <person name="Jacobson A.L."/>
            <person name="Kennedy G.G."/>
            <person name="Srinivasan R."/>
            <person name="Hunt B.G."/>
        </authorList>
    </citation>
    <scope>NUCLEOTIDE SEQUENCE</scope>
    <source>
        <strain evidence="10">PL_HMW_Pooled</strain>
    </source>
</reference>